<keyword evidence="2" id="KW-1185">Reference proteome</keyword>
<accession>A0A5C3NIA2</accession>
<dbReference type="OrthoDB" id="10261556at2759"/>
<dbReference type="AlphaFoldDB" id="A0A5C3NIA2"/>
<dbReference type="STRING" id="5364.A0A5C3NIA2"/>
<dbReference type="Gene3D" id="3.40.50.300">
    <property type="entry name" value="P-loop containing nucleotide triphosphate hydrolases"/>
    <property type="match status" value="1"/>
</dbReference>
<gene>
    <name evidence="1" type="ORF">OE88DRAFT_135252</name>
</gene>
<dbReference type="InterPro" id="IPR027417">
    <property type="entry name" value="P-loop_NTPase"/>
</dbReference>
<sequence>MEELSKLDHAFRTLASRPPAIFLSLAKSIIPANSAPSDAFLAPLSVGKRLDIWRVCLLCYLLTIDGKRIVPRELQLCGLLATMRHRNSVVYSGCGTGKTLFMVLPLLWNLKSVSIIISPLKRLQANQVDIFSPYMRSESQLCMD</sequence>
<reference evidence="1 2" key="1">
    <citation type="journal article" date="2019" name="Nat. Ecol. Evol.">
        <title>Megaphylogeny resolves global patterns of mushroom evolution.</title>
        <authorList>
            <person name="Varga T."/>
            <person name="Krizsan K."/>
            <person name="Foldi C."/>
            <person name="Dima B."/>
            <person name="Sanchez-Garcia M."/>
            <person name="Sanchez-Ramirez S."/>
            <person name="Szollosi G.J."/>
            <person name="Szarkandi J.G."/>
            <person name="Papp V."/>
            <person name="Albert L."/>
            <person name="Andreopoulos W."/>
            <person name="Angelini C."/>
            <person name="Antonin V."/>
            <person name="Barry K.W."/>
            <person name="Bougher N.L."/>
            <person name="Buchanan P."/>
            <person name="Buyck B."/>
            <person name="Bense V."/>
            <person name="Catcheside P."/>
            <person name="Chovatia M."/>
            <person name="Cooper J."/>
            <person name="Damon W."/>
            <person name="Desjardin D."/>
            <person name="Finy P."/>
            <person name="Geml J."/>
            <person name="Haridas S."/>
            <person name="Hughes K."/>
            <person name="Justo A."/>
            <person name="Karasinski D."/>
            <person name="Kautmanova I."/>
            <person name="Kiss B."/>
            <person name="Kocsube S."/>
            <person name="Kotiranta H."/>
            <person name="LaButti K.M."/>
            <person name="Lechner B.E."/>
            <person name="Liimatainen K."/>
            <person name="Lipzen A."/>
            <person name="Lukacs Z."/>
            <person name="Mihaltcheva S."/>
            <person name="Morgado L.N."/>
            <person name="Niskanen T."/>
            <person name="Noordeloos M.E."/>
            <person name="Ohm R.A."/>
            <person name="Ortiz-Santana B."/>
            <person name="Ovrebo C."/>
            <person name="Racz N."/>
            <person name="Riley R."/>
            <person name="Savchenko A."/>
            <person name="Shiryaev A."/>
            <person name="Soop K."/>
            <person name="Spirin V."/>
            <person name="Szebenyi C."/>
            <person name="Tomsovsky M."/>
            <person name="Tulloss R.E."/>
            <person name="Uehling J."/>
            <person name="Grigoriev I.V."/>
            <person name="Vagvolgyi C."/>
            <person name="Papp T."/>
            <person name="Martin F.M."/>
            <person name="Miettinen O."/>
            <person name="Hibbett D.S."/>
            <person name="Nagy L.G."/>
        </authorList>
    </citation>
    <scope>NUCLEOTIDE SEQUENCE [LARGE SCALE GENOMIC DNA]</scope>
    <source>
        <strain evidence="1 2">OMC1185</strain>
    </source>
</reference>
<protein>
    <recommendedName>
        <fullName evidence="3">DEAD/DEAH box helicase domain-containing protein</fullName>
    </recommendedName>
</protein>
<dbReference type="EMBL" id="ML213503">
    <property type="protein sequence ID" value="TFK57444.1"/>
    <property type="molecule type" value="Genomic_DNA"/>
</dbReference>
<evidence type="ECO:0000313" key="1">
    <source>
        <dbReference type="EMBL" id="TFK57444.1"/>
    </source>
</evidence>
<dbReference type="Proteomes" id="UP000305948">
    <property type="component" value="Unassembled WGS sequence"/>
</dbReference>
<evidence type="ECO:0008006" key="3">
    <source>
        <dbReference type="Google" id="ProtNLM"/>
    </source>
</evidence>
<organism evidence="1 2">
    <name type="scientific">Heliocybe sulcata</name>
    <dbReference type="NCBI Taxonomy" id="5364"/>
    <lineage>
        <taxon>Eukaryota</taxon>
        <taxon>Fungi</taxon>
        <taxon>Dikarya</taxon>
        <taxon>Basidiomycota</taxon>
        <taxon>Agaricomycotina</taxon>
        <taxon>Agaricomycetes</taxon>
        <taxon>Gloeophyllales</taxon>
        <taxon>Gloeophyllaceae</taxon>
        <taxon>Heliocybe</taxon>
    </lineage>
</organism>
<name>A0A5C3NIA2_9AGAM</name>
<evidence type="ECO:0000313" key="2">
    <source>
        <dbReference type="Proteomes" id="UP000305948"/>
    </source>
</evidence>
<dbReference type="SUPFAM" id="SSF52540">
    <property type="entry name" value="P-loop containing nucleoside triphosphate hydrolases"/>
    <property type="match status" value="1"/>
</dbReference>
<proteinExistence type="predicted"/>